<dbReference type="InterPro" id="IPR014710">
    <property type="entry name" value="RmlC-like_jellyroll"/>
</dbReference>
<dbReference type="InterPro" id="IPR013096">
    <property type="entry name" value="Cupin_2"/>
</dbReference>
<dbReference type="RefSeq" id="WP_209361451.1">
    <property type="nucleotide sequence ID" value="NZ_JAGISH010000007.1"/>
</dbReference>
<dbReference type="GO" id="GO:0051213">
    <property type="term" value="F:dioxygenase activity"/>
    <property type="evidence" value="ECO:0007669"/>
    <property type="project" value="UniProtKB-KW"/>
</dbReference>
<dbReference type="CDD" id="cd20302">
    <property type="entry name" value="cupin_DAD"/>
    <property type="match status" value="1"/>
</dbReference>
<organism evidence="2 3">
    <name type="scientific">Sagittula salina</name>
    <dbReference type="NCBI Taxonomy" id="2820268"/>
    <lineage>
        <taxon>Bacteria</taxon>
        <taxon>Pseudomonadati</taxon>
        <taxon>Pseudomonadota</taxon>
        <taxon>Alphaproteobacteria</taxon>
        <taxon>Rhodobacterales</taxon>
        <taxon>Roseobacteraceae</taxon>
        <taxon>Sagittula</taxon>
    </lineage>
</organism>
<reference evidence="2" key="1">
    <citation type="submission" date="2021-03" db="EMBL/GenBank/DDBJ databases">
        <title>Sagittula salina sp. nov. strain M10.9X isolated from the marine waste.</title>
        <authorList>
            <person name="Satari L."/>
            <person name="Molina-Menor E."/>
            <person name="Vidal-Verdu A."/>
            <person name="Pascual J."/>
            <person name="Pereto J."/>
            <person name="Porcar M."/>
        </authorList>
    </citation>
    <scope>NUCLEOTIDE SEQUENCE</scope>
    <source>
        <strain evidence="2">M10.9X</strain>
    </source>
</reference>
<dbReference type="AlphaFoldDB" id="A0A940MPK1"/>
<keyword evidence="3" id="KW-1185">Reference proteome</keyword>
<proteinExistence type="predicted"/>
<dbReference type="InterPro" id="IPR011051">
    <property type="entry name" value="RmlC_Cupin_sf"/>
</dbReference>
<sequence>MKDDPKTAGEAGTEFWRGLKPITKVFQPDAQPEVYLPDIAGEDMRYYVPFTETVFSRPVWISPSRNMWCDVLMATGPGLVNRHYHPHEVFAYTISGKWGYLEHDWIATAGDFVYETPGEGHTLVAYEHEEPMRVHFKVTGPLIWLDEDGEPEGYFDVHQYIALCKAHYDKVGLGADHIEGLFR</sequence>
<name>A0A940MPK1_9RHOB</name>
<dbReference type="Gene3D" id="2.60.120.10">
    <property type="entry name" value="Jelly Rolls"/>
    <property type="match status" value="1"/>
</dbReference>
<dbReference type="Proteomes" id="UP000675940">
    <property type="component" value="Unassembled WGS sequence"/>
</dbReference>
<keyword evidence="2" id="KW-0560">Oxidoreductase</keyword>
<dbReference type="SUPFAM" id="SSF51182">
    <property type="entry name" value="RmlC-like cupins"/>
    <property type="match status" value="1"/>
</dbReference>
<dbReference type="EMBL" id="JAGISH010000007">
    <property type="protein sequence ID" value="MBP0483510.1"/>
    <property type="molecule type" value="Genomic_DNA"/>
</dbReference>
<keyword evidence="2" id="KW-0223">Dioxygenase</keyword>
<dbReference type="Pfam" id="PF07883">
    <property type="entry name" value="Cupin_2"/>
    <property type="match status" value="1"/>
</dbReference>
<evidence type="ECO:0000313" key="3">
    <source>
        <dbReference type="Proteomes" id="UP000675940"/>
    </source>
</evidence>
<evidence type="ECO:0000259" key="1">
    <source>
        <dbReference type="Pfam" id="PF07883"/>
    </source>
</evidence>
<comment type="caution">
    <text evidence="2">The sequence shown here is derived from an EMBL/GenBank/DDBJ whole genome shotgun (WGS) entry which is preliminary data.</text>
</comment>
<gene>
    <name evidence="2" type="ORF">J5474_13545</name>
</gene>
<protein>
    <submittedName>
        <fullName evidence="2">2,4'-dihydroxyacetophenone dioxygenase family protein</fullName>
    </submittedName>
</protein>
<evidence type="ECO:0000313" key="2">
    <source>
        <dbReference type="EMBL" id="MBP0483510.1"/>
    </source>
</evidence>
<accession>A0A940MPK1</accession>
<feature type="domain" description="Cupin type-2" evidence="1">
    <location>
        <begin position="77"/>
        <end position="134"/>
    </location>
</feature>